<dbReference type="Pfam" id="PF25947">
    <property type="entry name" value="WHD_halo_double"/>
    <property type="match status" value="1"/>
</dbReference>
<dbReference type="STRING" id="1457250.GCA_000755225_01695"/>
<sequence length="147" mass="16452">MDALESARQAVPLVPKSTDDCCGRVQQRGPADTRESAQDWLAFLDALDLVAETSRGYERGSVGLTETPLGQCFRENVYGVAEVLDALEDGPLTPEVVFERTRSIVPTWERNRHADWEAVWRERTQRVLQWAVVFGLVTADDGQFGTQ</sequence>
<gene>
    <name evidence="1" type="ORF">DV733_14160</name>
</gene>
<dbReference type="InterPro" id="IPR058821">
    <property type="entry name" value="Double_WHD-containing_halo"/>
</dbReference>
<proteinExistence type="predicted"/>
<organism evidence="1 2">
    <name type="scientific">Halapricum salinum</name>
    <dbReference type="NCBI Taxonomy" id="1457250"/>
    <lineage>
        <taxon>Archaea</taxon>
        <taxon>Methanobacteriati</taxon>
        <taxon>Methanobacteriota</taxon>
        <taxon>Stenosarchaea group</taxon>
        <taxon>Halobacteria</taxon>
        <taxon>Halobacteriales</taxon>
        <taxon>Haloarculaceae</taxon>
        <taxon>Halapricum</taxon>
    </lineage>
</organism>
<dbReference type="Proteomes" id="UP000296706">
    <property type="component" value="Chromosome"/>
</dbReference>
<dbReference type="KEGG" id="hsn:DV733_14160"/>
<dbReference type="EMBL" id="CP031310">
    <property type="protein sequence ID" value="QCC52973.1"/>
    <property type="molecule type" value="Genomic_DNA"/>
</dbReference>
<name>A0A4D6HGI2_9EURY</name>
<evidence type="ECO:0000313" key="2">
    <source>
        <dbReference type="Proteomes" id="UP000296706"/>
    </source>
</evidence>
<dbReference type="AlphaFoldDB" id="A0A4D6HGI2"/>
<protein>
    <submittedName>
        <fullName evidence="1">Uncharacterized protein</fullName>
    </submittedName>
</protein>
<keyword evidence="2" id="KW-1185">Reference proteome</keyword>
<dbReference type="OrthoDB" id="170219at2157"/>
<accession>A0A4D6HGI2</accession>
<reference evidence="1 2" key="1">
    <citation type="journal article" date="2019" name="Nat. Commun.">
        <title>A new type of DNA phosphorothioation-based antiviral system in archaea.</title>
        <authorList>
            <person name="Xiong L."/>
            <person name="Liu S."/>
            <person name="Chen S."/>
            <person name="Xiao Y."/>
            <person name="Zhu B."/>
            <person name="Gao Y."/>
            <person name="Zhang Y."/>
            <person name="Chen B."/>
            <person name="Luo J."/>
            <person name="Deng Z."/>
            <person name="Chen X."/>
            <person name="Wang L."/>
            <person name="Chen S."/>
        </authorList>
    </citation>
    <scope>NUCLEOTIDE SEQUENCE [LARGE SCALE GENOMIC DNA]</scope>
    <source>
        <strain evidence="1 2">CBA1105</strain>
    </source>
</reference>
<evidence type="ECO:0000313" key="1">
    <source>
        <dbReference type="EMBL" id="QCC52973.1"/>
    </source>
</evidence>